<proteinExistence type="inferred from homology"/>
<keyword evidence="5" id="KW-1185">Reference proteome</keyword>
<dbReference type="SUPFAM" id="SSF51735">
    <property type="entry name" value="NAD(P)-binding Rossmann-fold domains"/>
    <property type="match status" value="1"/>
</dbReference>
<dbReference type="InterPro" id="IPR036291">
    <property type="entry name" value="NAD(P)-bd_dom_sf"/>
</dbReference>
<dbReference type="GO" id="GO:0016491">
    <property type="term" value="F:oxidoreductase activity"/>
    <property type="evidence" value="ECO:0007669"/>
    <property type="project" value="TreeGrafter"/>
</dbReference>
<evidence type="ECO:0000313" key="5">
    <source>
        <dbReference type="Proteomes" id="UP000235786"/>
    </source>
</evidence>
<dbReference type="Proteomes" id="UP000235786">
    <property type="component" value="Unassembled WGS sequence"/>
</dbReference>
<dbReference type="Pfam" id="PF01408">
    <property type="entry name" value="GFO_IDH_MocA"/>
    <property type="match status" value="1"/>
</dbReference>
<dbReference type="GO" id="GO:0005737">
    <property type="term" value="C:cytoplasm"/>
    <property type="evidence" value="ECO:0007669"/>
    <property type="project" value="TreeGrafter"/>
</dbReference>
<dbReference type="AlphaFoldDB" id="A0A2J6SBM6"/>
<reference evidence="4 5" key="1">
    <citation type="submission" date="2016-04" db="EMBL/GenBank/DDBJ databases">
        <title>A degradative enzymes factory behind the ericoid mycorrhizal symbiosis.</title>
        <authorList>
            <consortium name="DOE Joint Genome Institute"/>
            <person name="Martino E."/>
            <person name="Morin E."/>
            <person name="Grelet G."/>
            <person name="Kuo A."/>
            <person name="Kohler A."/>
            <person name="Daghino S."/>
            <person name="Barry K."/>
            <person name="Choi C."/>
            <person name="Cichocki N."/>
            <person name="Clum A."/>
            <person name="Copeland A."/>
            <person name="Hainaut M."/>
            <person name="Haridas S."/>
            <person name="Labutti K."/>
            <person name="Lindquist E."/>
            <person name="Lipzen A."/>
            <person name="Khouja H.-R."/>
            <person name="Murat C."/>
            <person name="Ohm R."/>
            <person name="Olson A."/>
            <person name="Spatafora J."/>
            <person name="Veneault-Fourrey C."/>
            <person name="Henrissat B."/>
            <person name="Grigoriev I."/>
            <person name="Martin F."/>
            <person name="Perotto S."/>
        </authorList>
    </citation>
    <scope>NUCLEOTIDE SEQUENCE [LARGE SCALE GENOMIC DNA]</scope>
    <source>
        <strain evidence="4 5">F</strain>
    </source>
</reference>
<evidence type="ECO:0000313" key="4">
    <source>
        <dbReference type="EMBL" id="PMD48155.1"/>
    </source>
</evidence>
<sequence>MAGIAIIGAGIFATEEHLPALITLKANLKAVYSRSAKTASTFLLESKKLSREGIELYSEDTPGHHLDDLLQRGDIRAVIILLPIPIQPDIIRRCFAAGKHVLSEKPIAKDVSTARFLLEDYKRDYAHRNIIFNVAEQFRYMEGAELARKWLVDENAIGKLTQVHLKIWRNIQPGGKYYETEWRKTPQYQGGFILDGGIHHVALLRYVSGQEIIETRGFARQIAAHMPPLDTVNAGILLSGGATGTFSMSFASTNSATEYLFIGTKGTLSMTGTPLETKVKVEDASGKIKRNETVKNHSVEREIKAFLNAVESGNGDSRIGPEEALNDLAVIESLCSNGGKVDIVPI</sequence>
<dbReference type="GO" id="GO:0006740">
    <property type="term" value="P:NADPH regeneration"/>
    <property type="evidence" value="ECO:0007669"/>
    <property type="project" value="TreeGrafter"/>
</dbReference>
<dbReference type="InterPro" id="IPR055170">
    <property type="entry name" value="GFO_IDH_MocA-like_dom"/>
</dbReference>
<dbReference type="SUPFAM" id="SSF55347">
    <property type="entry name" value="Glyceraldehyde-3-phosphate dehydrogenase-like, C-terminal domain"/>
    <property type="match status" value="1"/>
</dbReference>
<dbReference type="PANTHER" id="PTHR42840:SF5">
    <property type="entry name" value="NAD(P)-BINDING ROSSMANN-FOLD SUPERFAMILY PROTEIN"/>
    <property type="match status" value="1"/>
</dbReference>
<evidence type="ECO:0000259" key="3">
    <source>
        <dbReference type="Pfam" id="PF22725"/>
    </source>
</evidence>
<dbReference type="PANTHER" id="PTHR42840">
    <property type="entry name" value="NAD(P)-BINDING ROSSMANN-FOLD SUPERFAMILY PROTEIN-RELATED"/>
    <property type="match status" value="1"/>
</dbReference>
<dbReference type="STRING" id="1149755.A0A2J6SBM6"/>
<accession>A0A2J6SBM6</accession>
<dbReference type="Pfam" id="PF22725">
    <property type="entry name" value="GFO_IDH_MocA_C3"/>
    <property type="match status" value="1"/>
</dbReference>
<dbReference type="Gene3D" id="3.40.50.720">
    <property type="entry name" value="NAD(P)-binding Rossmann-like Domain"/>
    <property type="match status" value="1"/>
</dbReference>
<comment type="similarity">
    <text evidence="1">Belongs to the Gfo/Idh/MocA family.</text>
</comment>
<dbReference type="OrthoDB" id="64915at2759"/>
<feature type="domain" description="Gfo/Idh/MocA-like oxidoreductase N-terminal" evidence="2">
    <location>
        <begin position="4"/>
        <end position="119"/>
    </location>
</feature>
<name>A0A2J6SBM6_HYAVF</name>
<evidence type="ECO:0000259" key="2">
    <source>
        <dbReference type="Pfam" id="PF01408"/>
    </source>
</evidence>
<evidence type="ECO:0000256" key="1">
    <source>
        <dbReference type="ARBA" id="ARBA00010928"/>
    </source>
</evidence>
<dbReference type="GO" id="GO:0000166">
    <property type="term" value="F:nucleotide binding"/>
    <property type="evidence" value="ECO:0007669"/>
    <property type="project" value="InterPro"/>
</dbReference>
<feature type="domain" description="GFO/IDH/MocA-like oxidoreductase" evidence="3">
    <location>
        <begin position="151"/>
        <end position="268"/>
    </location>
</feature>
<dbReference type="InterPro" id="IPR000683">
    <property type="entry name" value="Gfo/Idh/MocA-like_OxRdtase_N"/>
</dbReference>
<dbReference type="Gene3D" id="3.30.360.10">
    <property type="entry name" value="Dihydrodipicolinate Reductase, domain 2"/>
    <property type="match status" value="1"/>
</dbReference>
<organism evidence="4 5">
    <name type="scientific">Hyaloscypha variabilis (strain UAMH 11265 / GT02V1 / F)</name>
    <name type="common">Meliniomyces variabilis</name>
    <dbReference type="NCBI Taxonomy" id="1149755"/>
    <lineage>
        <taxon>Eukaryota</taxon>
        <taxon>Fungi</taxon>
        <taxon>Dikarya</taxon>
        <taxon>Ascomycota</taxon>
        <taxon>Pezizomycotina</taxon>
        <taxon>Leotiomycetes</taxon>
        <taxon>Helotiales</taxon>
        <taxon>Hyaloscyphaceae</taxon>
        <taxon>Hyaloscypha</taxon>
        <taxon>Hyaloscypha variabilis</taxon>
    </lineage>
</organism>
<protein>
    <submittedName>
        <fullName evidence="4">NAD(P)-binding protein</fullName>
    </submittedName>
</protein>
<gene>
    <name evidence="4" type="ORF">L207DRAFT_626927</name>
</gene>
<dbReference type="EMBL" id="KZ613937">
    <property type="protein sequence ID" value="PMD48155.1"/>
    <property type="molecule type" value="Genomic_DNA"/>
</dbReference>